<name>A0A0A9TZU7_ARUDO</name>
<protein>
    <submittedName>
        <fullName evidence="1">Uncharacterized protein</fullName>
    </submittedName>
</protein>
<reference evidence="1" key="2">
    <citation type="journal article" date="2015" name="Data Brief">
        <title>Shoot transcriptome of the giant reed, Arundo donax.</title>
        <authorList>
            <person name="Barrero R.A."/>
            <person name="Guerrero F.D."/>
            <person name="Moolhuijzen P."/>
            <person name="Goolsby J.A."/>
            <person name="Tidwell J."/>
            <person name="Bellgard S.E."/>
            <person name="Bellgard M.I."/>
        </authorList>
    </citation>
    <scope>NUCLEOTIDE SEQUENCE</scope>
    <source>
        <tissue evidence="1">Shoot tissue taken approximately 20 cm above the soil surface</tissue>
    </source>
</reference>
<dbReference type="AlphaFoldDB" id="A0A0A9TZU7"/>
<accession>A0A0A9TZU7</accession>
<organism evidence="1">
    <name type="scientific">Arundo donax</name>
    <name type="common">Giant reed</name>
    <name type="synonym">Donax arundinaceus</name>
    <dbReference type="NCBI Taxonomy" id="35708"/>
    <lineage>
        <taxon>Eukaryota</taxon>
        <taxon>Viridiplantae</taxon>
        <taxon>Streptophyta</taxon>
        <taxon>Embryophyta</taxon>
        <taxon>Tracheophyta</taxon>
        <taxon>Spermatophyta</taxon>
        <taxon>Magnoliopsida</taxon>
        <taxon>Liliopsida</taxon>
        <taxon>Poales</taxon>
        <taxon>Poaceae</taxon>
        <taxon>PACMAD clade</taxon>
        <taxon>Arundinoideae</taxon>
        <taxon>Arundineae</taxon>
        <taxon>Arundo</taxon>
    </lineage>
</organism>
<evidence type="ECO:0000313" key="1">
    <source>
        <dbReference type="EMBL" id="JAD16284.1"/>
    </source>
</evidence>
<proteinExistence type="predicted"/>
<sequence>MLREKDTKTQEDRYKLFHENGNFQVAETEALFVCPLD</sequence>
<dbReference type="EMBL" id="GBRH01281611">
    <property type="protein sequence ID" value="JAD16284.1"/>
    <property type="molecule type" value="Transcribed_RNA"/>
</dbReference>
<reference evidence="1" key="1">
    <citation type="submission" date="2014-09" db="EMBL/GenBank/DDBJ databases">
        <authorList>
            <person name="Magalhaes I.L.F."/>
            <person name="Oliveira U."/>
            <person name="Santos F.R."/>
            <person name="Vidigal T.H.D.A."/>
            <person name="Brescovit A.D."/>
            <person name="Santos A.J."/>
        </authorList>
    </citation>
    <scope>NUCLEOTIDE SEQUENCE</scope>
    <source>
        <tissue evidence="1">Shoot tissue taken approximately 20 cm above the soil surface</tissue>
    </source>
</reference>